<evidence type="ECO:0000313" key="1">
    <source>
        <dbReference type="EMBL" id="HIR56949.1"/>
    </source>
</evidence>
<proteinExistence type="predicted"/>
<dbReference type="NCBIfam" id="NF033436">
    <property type="entry name" value="SpoVM_broad"/>
    <property type="match status" value="1"/>
</dbReference>
<accession>A0A9D1J1C7</accession>
<dbReference type="EMBL" id="DVHF01000051">
    <property type="protein sequence ID" value="HIR56949.1"/>
    <property type="molecule type" value="Genomic_DNA"/>
</dbReference>
<evidence type="ECO:0000313" key="2">
    <source>
        <dbReference type="Proteomes" id="UP000886785"/>
    </source>
</evidence>
<organism evidence="1 2">
    <name type="scientific">Candidatus Gallacutalibacter pullicola</name>
    <dbReference type="NCBI Taxonomy" id="2840830"/>
    <lineage>
        <taxon>Bacteria</taxon>
        <taxon>Bacillati</taxon>
        <taxon>Bacillota</taxon>
        <taxon>Clostridia</taxon>
        <taxon>Eubacteriales</taxon>
        <taxon>Candidatus Gallacutalibacter</taxon>
    </lineage>
</organism>
<dbReference type="AlphaFoldDB" id="A0A9D1J1C7"/>
<sequence length="29" mass="3534">MKVVVVRSPRFLGFVLRRMFKIKKEQEIV</sequence>
<protein>
    <submittedName>
        <fullName evidence="1">Stage V sporulation protein SpoVM</fullName>
    </submittedName>
</protein>
<name>A0A9D1J1C7_9FIRM</name>
<reference evidence="1" key="1">
    <citation type="submission" date="2020-10" db="EMBL/GenBank/DDBJ databases">
        <authorList>
            <person name="Gilroy R."/>
        </authorList>
    </citation>
    <scope>NUCLEOTIDE SEQUENCE</scope>
    <source>
        <strain evidence="1">ChiSjej1B19-7085</strain>
    </source>
</reference>
<gene>
    <name evidence="1" type="primary">spoVM</name>
    <name evidence="1" type="ORF">IAA54_04710</name>
</gene>
<dbReference type="Proteomes" id="UP000886785">
    <property type="component" value="Unassembled WGS sequence"/>
</dbReference>
<comment type="caution">
    <text evidence="1">The sequence shown here is derived from an EMBL/GenBank/DDBJ whole genome shotgun (WGS) entry which is preliminary data.</text>
</comment>
<reference evidence="1" key="2">
    <citation type="journal article" date="2021" name="PeerJ">
        <title>Extensive microbial diversity within the chicken gut microbiome revealed by metagenomics and culture.</title>
        <authorList>
            <person name="Gilroy R."/>
            <person name="Ravi A."/>
            <person name="Getino M."/>
            <person name="Pursley I."/>
            <person name="Horton D.L."/>
            <person name="Alikhan N.F."/>
            <person name="Baker D."/>
            <person name="Gharbi K."/>
            <person name="Hall N."/>
            <person name="Watson M."/>
            <person name="Adriaenssens E.M."/>
            <person name="Foster-Nyarko E."/>
            <person name="Jarju S."/>
            <person name="Secka A."/>
            <person name="Antonio M."/>
            <person name="Oren A."/>
            <person name="Chaudhuri R.R."/>
            <person name="La Ragione R."/>
            <person name="Hildebrand F."/>
            <person name="Pallen M.J."/>
        </authorList>
    </citation>
    <scope>NUCLEOTIDE SEQUENCE</scope>
    <source>
        <strain evidence="1">ChiSjej1B19-7085</strain>
    </source>
</reference>